<reference evidence="12" key="1">
    <citation type="journal article" date="2019" name="Plant J.">
        <title>Chlorella vulgaris genome assembly and annotation reveals the molecular basis for metabolic acclimation to high light conditions.</title>
        <authorList>
            <person name="Cecchin M."/>
            <person name="Marcolungo L."/>
            <person name="Rossato M."/>
            <person name="Girolomoni L."/>
            <person name="Cosentino E."/>
            <person name="Cuine S."/>
            <person name="Li-Beisson Y."/>
            <person name="Delledonne M."/>
            <person name="Ballottari M."/>
        </authorList>
    </citation>
    <scope>NUCLEOTIDE SEQUENCE</scope>
    <source>
        <strain evidence="12">211/11P</strain>
    </source>
</reference>
<name>A0A9D4TLJ0_CHLVU</name>
<feature type="compositionally biased region" description="Low complexity" evidence="9">
    <location>
        <begin position="892"/>
        <end position="908"/>
    </location>
</feature>
<feature type="region of interest" description="Disordered" evidence="9">
    <location>
        <begin position="892"/>
        <end position="916"/>
    </location>
</feature>
<dbReference type="Pfam" id="PF21099">
    <property type="entry name" value="POLQ_helical"/>
    <property type="match status" value="1"/>
</dbReference>
<evidence type="ECO:0000313" key="12">
    <source>
        <dbReference type="EMBL" id="KAI3428617.1"/>
    </source>
</evidence>
<keyword evidence="13" id="KW-1185">Reference proteome</keyword>
<keyword evidence="3" id="KW-0227">DNA damage</keyword>
<dbReference type="InterPro" id="IPR014001">
    <property type="entry name" value="Helicase_ATP-bd"/>
</dbReference>
<feature type="region of interest" description="Disordered" evidence="9">
    <location>
        <begin position="1"/>
        <end position="108"/>
    </location>
</feature>
<feature type="region of interest" description="Disordered" evidence="9">
    <location>
        <begin position="967"/>
        <end position="1010"/>
    </location>
</feature>
<evidence type="ECO:0000256" key="5">
    <source>
        <dbReference type="ARBA" id="ARBA00022806"/>
    </source>
</evidence>
<dbReference type="Pfam" id="PF00270">
    <property type="entry name" value="DEAD"/>
    <property type="match status" value="1"/>
</dbReference>
<evidence type="ECO:0000256" key="3">
    <source>
        <dbReference type="ARBA" id="ARBA00022763"/>
    </source>
</evidence>
<sequence>MLGCQLKPPVHPVQQQLQAVWGPDKQAAPQHTCNMDWEAPQLPQQREQRQLEQWQLKQQQQQQQQPQQRPEQQDQPQQQQQQQALPPLPPQHSNDQSPSGPPAAAAAAVAVERCVRPKQGLRLKLSEWGLPPGVVQAFECKGVSSMYPWQAAALECGEAYNNLVYCAPTSGGKSLVAEVLMLRRLLASTRDIPQPRRSKPKYGRVLVVLPYVSIVSEKTEHLSDVMRPMHATVRGFFGGSGGEEGQPLAPRGETVAICTIEKANVAINKLAQEGRLGELCCVVVDELHMVSDTDRGIGLEMSLSKLMFSPQAQHVQVIGMSATMGGLDSLRAWLRAELFLTNFRPVPLAEHAMFRGKELKQLEEGHPPLRGVRDVAPCDPKRDADRLVPLVAESAAEGHSVLVFCSSRKQCESAAALIADLLPKIAPPPPDKRAELAEQRVGIVADIKIAMGGAMCLELEQCMLQGIAWHHAGLTSEERAGVERAYRCGAVSVITATSTLAAGVNLPARRVILRSLHQGIGPVSRSQYLQMVGRAGRAGHSAVGESFLIGKGAPKSQEWQQVCALLTAPVPSLQSRVLSPDAAATIASLGAPALKDSDTHHLQQLLLEGIANGTVRKGGDVARLLCSTFAAHQQGLKIMGQASKAAFRALMGGKALEGQLELTHKGQAVYDSALPLDAAMQLYESCTAADNGFMLDKPLVLLYHCLLSHPFLIISWAEWGRLLQTLDCHDLRIAETVGVLPMHVHAALSGRTPGPDVHARHARLAAALALSELTQEKDVQGVVAKWGREGFVSRGLSRGQIQKLQQDAGKWMGMASLLCESAGWWPLATLYSNLSQMAAAGVRQELLPLMRIPDMDAAKARALYKGGVRDAQTLATADTQAVARALAPAIAQQMRSRSSGTRQQQQKRGSGGGPASALAAASAANYAAVGMAARAADTLVFSARSHLKQQMQEIQLLAADIEEDEAADAASRATTQQQQQQQAAGGSLVPAGLPPHLPPQRAGALGPEGVEKVDELSPDELALIQQHVAGVGRLAGSQNQLQAVEVNIAPAAKLEWSHGIVRLTELRPRTPAAQLEEFFASWAAAPLFSLALHVLSDEELATAALALGGSSKRQPGGAGSGAGAQRLQGMAVCWDSKKTFYLELSGKAVHGARQLPEGGGTVLSAARRVLAQPSGKLVCHGAVGALAELMHLGVTLGGRLEDSQVAAALLWPDAAADEPARLELRRLQPAVAPSLKARVPNVCRGGVTSTCRTGVLALACMEPLKGMLAHRRMLEAFVNLECPTALALLHINSSRAAPRLHAPTLHAVLRAAQRSAEGPQEQLRRLYAMPQLQLSSNDTLMQLLGVLRMAQPERGRGPPIVSLSHLQLLLQRCRPHQHRERQALACMVQHKATAHHLSEPLRLLLETTTAAEASAAHPPAAAGTAQQVAGDGAGAQAAAAAAAVPAAVPCEASAGVESCVAARLRLQVSSSTWRLSYGSEADKYLASLVAAAWTPLTAAGASLSVQAELEQGSLTAEAATAAAAASNGGGGGLPVALCVPRRQLAALAACGTLSAAAAAAADLGADAPPEDEEDEEQQVWVAGLLTAIVGKRLRTALNFGAAQQQEQQRRRIDGSSCYDNSGGCSTGSGSQRASIARLRVPLLPDETARLQCAMAGGTGWGPTPSTVELQWPCDQLWRLCGPSAALLAGTCGAGGIACGGGSGGGGSSARQEQAPASGTAGEAAAQAGQAAAVSGVAEVPGPLVSWGLQGYLSAAGVFAATPCAVPNNPAVLGERPHKALAAAAAAQQPASLLNLSGGAATGAAGCCNNGGSGLLVRLELRHVELAVLAHMSGQSELLAACRSSGGGGAYQQVGNCWAAAAGQLEVPGSRGAGSGGAAGGGQPPLLISGGTAEAVVQCLVKGWSSRKLGHLLCCARQAAAAAVDSFLAAFPQLQAWLGQATAAAEAACCAVTLAGRQRQCAPLKRADDAMGRGRLHKALLQHMLEGSMADVLKAALLGTHAALAGMRPGVASGGERGDVAQQGPEVAMVLGHSLVLHLPAAVVAAHGGSAGAGAAVAAAVRPALRSLYVGRVSLKAPLGVQLSIGRSLHFFDQQQVQPV</sequence>
<dbReference type="SUPFAM" id="SSF52540">
    <property type="entry name" value="P-loop containing nucleoside triphosphate hydrolases"/>
    <property type="match status" value="1"/>
</dbReference>
<accession>A0A9D4TLJ0</accession>
<dbReference type="InterPro" id="IPR043502">
    <property type="entry name" value="DNA/RNA_pol_sf"/>
</dbReference>
<proteinExistence type="predicted"/>
<dbReference type="SUPFAM" id="SSF158702">
    <property type="entry name" value="Sec63 N-terminal domain-like"/>
    <property type="match status" value="1"/>
</dbReference>
<dbReference type="SMART" id="SM00490">
    <property type="entry name" value="HELICc"/>
    <property type="match status" value="1"/>
</dbReference>
<feature type="compositionally biased region" description="Low complexity" evidence="9">
    <location>
        <begin position="968"/>
        <end position="984"/>
    </location>
</feature>
<evidence type="ECO:0000259" key="11">
    <source>
        <dbReference type="PROSITE" id="PS51194"/>
    </source>
</evidence>
<keyword evidence="5" id="KW-0347">Helicase</keyword>
<dbReference type="CDD" id="cd18795">
    <property type="entry name" value="SF2_C_Ski2"/>
    <property type="match status" value="1"/>
</dbReference>
<comment type="subcellular location">
    <subcellularLocation>
        <location evidence="1">Nucleus</location>
    </subcellularLocation>
</comment>
<dbReference type="EMBL" id="SIDB01000009">
    <property type="protein sequence ID" value="KAI3428617.1"/>
    <property type="molecule type" value="Genomic_DNA"/>
</dbReference>
<dbReference type="InterPro" id="IPR048960">
    <property type="entry name" value="POLQ-like_helical"/>
</dbReference>
<feature type="domain" description="Helicase C-terminal" evidence="11">
    <location>
        <begin position="383"/>
        <end position="578"/>
    </location>
</feature>
<dbReference type="Gene3D" id="1.10.3380.20">
    <property type="match status" value="1"/>
</dbReference>
<gene>
    <name evidence="12" type="ORF">D9Q98_007440</name>
</gene>
<dbReference type="OrthoDB" id="2320933at2759"/>
<dbReference type="GO" id="GO:0005634">
    <property type="term" value="C:nucleus"/>
    <property type="evidence" value="ECO:0007669"/>
    <property type="project" value="UniProtKB-SubCell"/>
</dbReference>
<keyword evidence="6" id="KW-0067">ATP-binding</keyword>
<dbReference type="InterPro" id="IPR036397">
    <property type="entry name" value="RNaseH_sf"/>
</dbReference>
<evidence type="ECO:0000256" key="7">
    <source>
        <dbReference type="ARBA" id="ARBA00023204"/>
    </source>
</evidence>
<keyword evidence="2" id="KW-0547">Nucleotide-binding</keyword>
<dbReference type="PANTHER" id="PTHR47961:SF6">
    <property type="entry name" value="DNA-DIRECTED DNA POLYMERASE"/>
    <property type="match status" value="1"/>
</dbReference>
<evidence type="ECO:0000259" key="10">
    <source>
        <dbReference type="PROSITE" id="PS51192"/>
    </source>
</evidence>
<dbReference type="Gene3D" id="1.10.150.20">
    <property type="entry name" value="5' to 3' exonuclease, C-terminal subdomain"/>
    <property type="match status" value="1"/>
</dbReference>
<dbReference type="Pfam" id="PF00271">
    <property type="entry name" value="Helicase_C"/>
    <property type="match status" value="1"/>
</dbReference>
<dbReference type="PROSITE" id="PS51192">
    <property type="entry name" value="HELICASE_ATP_BIND_1"/>
    <property type="match status" value="1"/>
</dbReference>
<dbReference type="Proteomes" id="UP001055712">
    <property type="component" value="Unassembled WGS sequence"/>
</dbReference>
<dbReference type="InterPro" id="IPR011545">
    <property type="entry name" value="DEAD/DEAH_box_helicase_dom"/>
</dbReference>
<evidence type="ECO:0000313" key="13">
    <source>
        <dbReference type="Proteomes" id="UP001055712"/>
    </source>
</evidence>
<dbReference type="GO" id="GO:0005524">
    <property type="term" value="F:ATP binding"/>
    <property type="evidence" value="ECO:0007669"/>
    <property type="project" value="UniProtKB-KW"/>
</dbReference>
<keyword evidence="4" id="KW-0378">Hydrolase</keyword>
<dbReference type="SUPFAM" id="SSF56672">
    <property type="entry name" value="DNA/RNA polymerases"/>
    <property type="match status" value="1"/>
</dbReference>
<evidence type="ECO:0000256" key="6">
    <source>
        <dbReference type="ARBA" id="ARBA00022840"/>
    </source>
</evidence>
<evidence type="ECO:0000256" key="4">
    <source>
        <dbReference type="ARBA" id="ARBA00022801"/>
    </source>
</evidence>
<dbReference type="CDD" id="cd18026">
    <property type="entry name" value="DEXHc_POLQ-like"/>
    <property type="match status" value="1"/>
</dbReference>
<dbReference type="GO" id="GO:0003676">
    <property type="term" value="F:nucleic acid binding"/>
    <property type="evidence" value="ECO:0007669"/>
    <property type="project" value="InterPro"/>
</dbReference>
<organism evidence="12 13">
    <name type="scientific">Chlorella vulgaris</name>
    <name type="common">Green alga</name>
    <dbReference type="NCBI Taxonomy" id="3077"/>
    <lineage>
        <taxon>Eukaryota</taxon>
        <taxon>Viridiplantae</taxon>
        <taxon>Chlorophyta</taxon>
        <taxon>core chlorophytes</taxon>
        <taxon>Trebouxiophyceae</taxon>
        <taxon>Chlorellales</taxon>
        <taxon>Chlorellaceae</taxon>
        <taxon>Chlorella clade</taxon>
        <taxon>Chlorella</taxon>
    </lineage>
</organism>
<dbReference type="GO" id="GO:0016787">
    <property type="term" value="F:hydrolase activity"/>
    <property type="evidence" value="ECO:0007669"/>
    <property type="project" value="UniProtKB-KW"/>
</dbReference>
<comment type="caution">
    <text evidence="12">The sequence shown here is derived from an EMBL/GenBank/DDBJ whole genome shotgun (WGS) entry which is preliminary data.</text>
</comment>
<dbReference type="GO" id="GO:0004386">
    <property type="term" value="F:helicase activity"/>
    <property type="evidence" value="ECO:0007669"/>
    <property type="project" value="UniProtKB-KW"/>
</dbReference>
<feature type="region of interest" description="Disordered" evidence="9">
    <location>
        <begin position="1702"/>
        <end position="1722"/>
    </location>
</feature>
<dbReference type="InterPro" id="IPR001650">
    <property type="entry name" value="Helicase_C-like"/>
</dbReference>
<evidence type="ECO:0000256" key="8">
    <source>
        <dbReference type="ARBA" id="ARBA00023242"/>
    </source>
</evidence>
<feature type="domain" description="Helicase ATP-binding" evidence="10">
    <location>
        <begin position="154"/>
        <end position="342"/>
    </location>
</feature>
<protein>
    <recommendedName>
        <fullName evidence="14">DNA-directed DNA polymerase</fullName>
    </recommendedName>
</protein>
<feature type="compositionally biased region" description="Low complexity" evidence="9">
    <location>
        <begin position="40"/>
        <end position="85"/>
    </location>
</feature>
<dbReference type="Gene3D" id="3.40.50.300">
    <property type="entry name" value="P-loop containing nucleotide triphosphate hydrolases"/>
    <property type="match status" value="2"/>
</dbReference>
<dbReference type="GO" id="GO:0006281">
    <property type="term" value="P:DNA repair"/>
    <property type="evidence" value="ECO:0007669"/>
    <property type="project" value="UniProtKB-KW"/>
</dbReference>
<keyword evidence="7" id="KW-0234">DNA repair</keyword>
<dbReference type="FunFam" id="3.40.50.300:FF:000813">
    <property type="entry name" value="helicase POLQ-like isoform X1"/>
    <property type="match status" value="1"/>
</dbReference>
<dbReference type="InterPro" id="IPR027417">
    <property type="entry name" value="P-loop_NTPase"/>
</dbReference>
<dbReference type="PROSITE" id="PS51194">
    <property type="entry name" value="HELICASE_CTER"/>
    <property type="match status" value="1"/>
</dbReference>
<reference evidence="12" key="2">
    <citation type="submission" date="2020-11" db="EMBL/GenBank/DDBJ databases">
        <authorList>
            <person name="Cecchin M."/>
            <person name="Marcolungo L."/>
            <person name="Rossato M."/>
            <person name="Girolomoni L."/>
            <person name="Cosentino E."/>
            <person name="Cuine S."/>
            <person name="Li-Beisson Y."/>
            <person name="Delledonne M."/>
            <person name="Ballottari M."/>
        </authorList>
    </citation>
    <scope>NUCLEOTIDE SEQUENCE</scope>
    <source>
        <strain evidence="12">211/11P</strain>
        <tissue evidence="12">Whole cell</tissue>
    </source>
</reference>
<evidence type="ECO:0008006" key="14">
    <source>
        <dbReference type="Google" id="ProtNLM"/>
    </source>
</evidence>
<dbReference type="InterPro" id="IPR050474">
    <property type="entry name" value="Hel308_SKI2-like"/>
</dbReference>
<evidence type="ECO:0000256" key="1">
    <source>
        <dbReference type="ARBA" id="ARBA00004123"/>
    </source>
</evidence>
<evidence type="ECO:0000256" key="2">
    <source>
        <dbReference type="ARBA" id="ARBA00022741"/>
    </source>
</evidence>
<keyword evidence="8" id="KW-0539">Nucleus</keyword>
<dbReference type="Gene3D" id="3.30.420.10">
    <property type="entry name" value="Ribonuclease H-like superfamily/Ribonuclease H"/>
    <property type="match status" value="1"/>
</dbReference>
<dbReference type="SMART" id="SM00487">
    <property type="entry name" value="DEXDc"/>
    <property type="match status" value="1"/>
</dbReference>
<evidence type="ECO:0000256" key="9">
    <source>
        <dbReference type="SAM" id="MobiDB-lite"/>
    </source>
</evidence>
<dbReference type="PANTHER" id="PTHR47961">
    <property type="entry name" value="DNA POLYMERASE THETA, PUTATIVE (AFU_ORTHOLOGUE AFUA_1G05260)-RELATED"/>
    <property type="match status" value="1"/>
</dbReference>